<protein>
    <submittedName>
        <fullName evidence="1">Uncharacterized protein</fullName>
    </submittedName>
</protein>
<evidence type="ECO:0000313" key="2">
    <source>
        <dbReference type="Proteomes" id="UP000736335"/>
    </source>
</evidence>
<organism evidence="1 2">
    <name type="scientific">Thelephora terrestris</name>
    <dbReference type="NCBI Taxonomy" id="56493"/>
    <lineage>
        <taxon>Eukaryota</taxon>
        <taxon>Fungi</taxon>
        <taxon>Dikarya</taxon>
        <taxon>Basidiomycota</taxon>
        <taxon>Agaricomycotina</taxon>
        <taxon>Agaricomycetes</taxon>
        <taxon>Thelephorales</taxon>
        <taxon>Thelephoraceae</taxon>
        <taxon>Thelephora</taxon>
    </lineage>
</organism>
<sequence>MPSFRPLPQELVDQIIDKLGEDSRVPHDKKGPNDRVGVAREALHACTLVSKNWTGRSRAHLFNEVEIRSDSIGSLLIPLGTVFPYVKKLGIQLRSENYRLFPSTELLTLFYTAPIVCLEFTEGTLAPGWAHIVEFITALSTTLQTVTFKSCSFPPNLIHNVVLAHPGLKKLHLYSCQIERAKLNDPTALPHSTNLELVFFATVNRGTKVPLMTMIAKLPVKFCRLNFDYAPTRSMTHSANTLIEANADSLSSLTVHITVRTSRLLSQNKITANCQPILQCFGTTGRCSASEAVPTYQS</sequence>
<accession>A0A9P6H7Z6</accession>
<dbReference type="AlphaFoldDB" id="A0A9P6H7Z6"/>
<gene>
    <name evidence="1" type="ORF">BJ322DRAFT_1088199</name>
</gene>
<keyword evidence="2" id="KW-1185">Reference proteome</keyword>
<dbReference type="Proteomes" id="UP000736335">
    <property type="component" value="Unassembled WGS sequence"/>
</dbReference>
<comment type="caution">
    <text evidence="1">The sequence shown here is derived from an EMBL/GenBank/DDBJ whole genome shotgun (WGS) entry which is preliminary data.</text>
</comment>
<reference evidence="1" key="2">
    <citation type="submission" date="2020-11" db="EMBL/GenBank/DDBJ databases">
        <authorList>
            <consortium name="DOE Joint Genome Institute"/>
            <person name="Kuo A."/>
            <person name="Miyauchi S."/>
            <person name="Kiss E."/>
            <person name="Drula E."/>
            <person name="Kohler A."/>
            <person name="Sanchez-Garcia M."/>
            <person name="Andreopoulos B."/>
            <person name="Barry K.W."/>
            <person name="Bonito G."/>
            <person name="Buee M."/>
            <person name="Carver A."/>
            <person name="Chen C."/>
            <person name="Cichocki N."/>
            <person name="Clum A."/>
            <person name="Culley D."/>
            <person name="Crous P.W."/>
            <person name="Fauchery L."/>
            <person name="Girlanda M."/>
            <person name="Hayes R."/>
            <person name="Keri Z."/>
            <person name="Labutti K."/>
            <person name="Lipzen A."/>
            <person name="Lombard V."/>
            <person name="Magnuson J."/>
            <person name="Maillard F."/>
            <person name="Morin E."/>
            <person name="Murat C."/>
            <person name="Nolan M."/>
            <person name="Ohm R."/>
            <person name="Pangilinan J."/>
            <person name="Pereira M."/>
            <person name="Perotto S."/>
            <person name="Peter M."/>
            <person name="Riley R."/>
            <person name="Sitrit Y."/>
            <person name="Stielow B."/>
            <person name="Szollosi G."/>
            <person name="Zifcakova L."/>
            <person name="Stursova M."/>
            <person name="Spatafora J.W."/>
            <person name="Tedersoo L."/>
            <person name="Vaario L.-M."/>
            <person name="Yamada A."/>
            <person name="Yan M."/>
            <person name="Wang P."/>
            <person name="Xu J."/>
            <person name="Bruns T."/>
            <person name="Baldrian P."/>
            <person name="Vilgalys R."/>
            <person name="Henrissat B."/>
            <person name="Grigoriev I.V."/>
            <person name="Hibbett D."/>
            <person name="Nagy L.G."/>
            <person name="Martin F.M."/>
        </authorList>
    </citation>
    <scope>NUCLEOTIDE SEQUENCE</scope>
    <source>
        <strain evidence="1">UH-Tt-Lm1</strain>
    </source>
</reference>
<evidence type="ECO:0000313" key="1">
    <source>
        <dbReference type="EMBL" id="KAF9779570.1"/>
    </source>
</evidence>
<dbReference type="OrthoDB" id="2882490at2759"/>
<reference evidence="1" key="1">
    <citation type="journal article" date="2020" name="Nat. Commun.">
        <title>Large-scale genome sequencing of mycorrhizal fungi provides insights into the early evolution of symbiotic traits.</title>
        <authorList>
            <person name="Miyauchi S."/>
            <person name="Kiss E."/>
            <person name="Kuo A."/>
            <person name="Drula E."/>
            <person name="Kohler A."/>
            <person name="Sanchez-Garcia M."/>
            <person name="Morin E."/>
            <person name="Andreopoulos B."/>
            <person name="Barry K.W."/>
            <person name="Bonito G."/>
            <person name="Buee M."/>
            <person name="Carver A."/>
            <person name="Chen C."/>
            <person name="Cichocki N."/>
            <person name="Clum A."/>
            <person name="Culley D."/>
            <person name="Crous P.W."/>
            <person name="Fauchery L."/>
            <person name="Girlanda M."/>
            <person name="Hayes R.D."/>
            <person name="Keri Z."/>
            <person name="LaButti K."/>
            <person name="Lipzen A."/>
            <person name="Lombard V."/>
            <person name="Magnuson J."/>
            <person name="Maillard F."/>
            <person name="Murat C."/>
            <person name="Nolan M."/>
            <person name="Ohm R.A."/>
            <person name="Pangilinan J."/>
            <person name="Pereira M.F."/>
            <person name="Perotto S."/>
            <person name="Peter M."/>
            <person name="Pfister S."/>
            <person name="Riley R."/>
            <person name="Sitrit Y."/>
            <person name="Stielow J.B."/>
            <person name="Szollosi G."/>
            <person name="Zifcakova L."/>
            <person name="Stursova M."/>
            <person name="Spatafora J.W."/>
            <person name="Tedersoo L."/>
            <person name="Vaario L.M."/>
            <person name="Yamada A."/>
            <person name="Yan M."/>
            <person name="Wang P."/>
            <person name="Xu J."/>
            <person name="Bruns T."/>
            <person name="Baldrian P."/>
            <person name="Vilgalys R."/>
            <person name="Dunand C."/>
            <person name="Henrissat B."/>
            <person name="Grigoriev I.V."/>
            <person name="Hibbett D."/>
            <person name="Nagy L.G."/>
            <person name="Martin F.M."/>
        </authorList>
    </citation>
    <scope>NUCLEOTIDE SEQUENCE</scope>
    <source>
        <strain evidence="1">UH-Tt-Lm1</strain>
    </source>
</reference>
<proteinExistence type="predicted"/>
<name>A0A9P6H7Z6_9AGAM</name>
<dbReference type="EMBL" id="WIUZ02000019">
    <property type="protein sequence ID" value="KAF9779570.1"/>
    <property type="molecule type" value="Genomic_DNA"/>
</dbReference>